<comment type="caution">
    <text evidence="4">The sequence shown here is derived from an EMBL/GenBank/DDBJ whole genome shotgun (WGS) entry which is preliminary data.</text>
</comment>
<dbReference type="PANTHER" id="PTHR23322">
    <property type="entry name" value="FAS-ASSOCIATED PROTEIN"/>
    <property type="match status" value="1"/>
</dbReference>
<dbReference type="Gene3D" id="3.10.20.90">
    <property type="entry name" value="Phosphatidylinositol 3-kinase Catalytic Subunit, Chain A, domain 1"/>
    <property type="match status" value="1"/>
</dbReference>
<dbReference type="FunFam" id="3.40.30.10:FF:000079">
    <property type="entry name" value="UBX domain-containing protein 7"/>
    <property type="match status" value="1"/>
</dbReference>
<feature type="region of interest" description="Disordered" evidence="2">
    <location>
        <begin position="216"/>
        <end position="235"/>
    </location>
</feature>
<dbReference type="SMART" id="SM00166">
    <property type="entry name" value="UBX"/>
    <property type="match status" value="1"/>
</dbReference>
<gene>
    <name evidence="4" type="ORF">DPMN_023294</name>
</gene>
<keyword evidence="5" id="KW-1185">Reference proteome</keyword>
<evidence type="ECO:0000256" key="1">
    <source>
        <dbReference type="ARBA" id="ARBA00022553"/>
    </source>
</evidence>
<sequence length="547" mass="60363">MQMEGAGAPTGPGPSSDIDAVRAPIPQTQEVLVDDAPAFAAYNRRKRKAVSVFDGFRDFQEEARLQEEELLSGPSGSRTRKTRTLQDLFRPPLDLTYKGTFVNAREAGKSQGRWLLVNIQNVQEFACQALNRDIWSNTAVKALIKGSFIFWQVYHDSEEGQRYCQFYKVEGWPYVAILDPQTGENLVTWNKLEPLTFCDLVGDFLKKHPAIDCLSPSQPKKRVRREDSLLEASEDDQLQAAITASLTELSKPSSTVSKAPPGSDSEFSDDLETFSDSGEESGSPSISPVKTGSRQQYRSGSPSSKSHSPTARRSPRNSSGSDEDKNDGAAATVRRSRRQSPLATCTANEIGGKPKKNSSPHQVKNASPLAKSAKNGMSPKTGSPHLKGVSPVKVASKVPQESTSIHNDVHPTVIDNIRRHSLSENDDSKDLSSVTEESDPLESDQSSLDLHEQTDTRDYKTFLGPESDEKVTLMLRLPDGQKEKLCIALSSKLLAVVLFLGTKGYSNERYEMVTQFPRRNLSQLDFDKTLKQIGLPTQETIFIQARS</sequence>
<dbReference type="PROSITE" id="PS50033">
    <property type="entry name" value="UBX"/>
    <property type="match status" value="1"/>
</dbReference>
<proteinExistence type="predicted"/>
<dbReference type="CDD" id="cd01773">
    <property type="entry name" value="UBX_UBXN7"/>
    <property type="match status" value="1"/>
</dbReference>
<dbReference type="SUPFAM" id="SSF54236">
    <property type="entry name" value="Ubiquitin-like"/>
    <property type="match status" value="1"/>
</dbReference>
<feature type="compositionally biased region" description="Basic and acidic residues" evidence="2">
    <location>
        <begin position="416"/>
        <end position="430"/>
    </location>
</feature>
<evidence type="ECO:0000256" key="2">
    <source>
        <dbReference type="SAM" id="MobiDB-lite"/>
    </source>
</evidence>
<dbReference type="InterPro" id="IPR029071">
    <property type="entry name" value="Ubiquitin-like_domsf"/>
</dbReference>
<dbReference type="InterPro" id="IPR003903">
    <property type="entry name" value="UIM_dom"/>
</dbReference>
<protein>
    <recommendedName>
        <fullName evidence="3">UBX domain-containing protein</fullName>
    </recommendedName>
</protein>
<evidence type="ECO:0000259" key="3">
    <source>
        <dbReference type="PROSITE" id="PS50033"/>
    </source>
</evidence>
<dbReference type="Gene3D" id="3.40.30.10">
    <property type="entry name" value="Glutaredoxin"/>
    <property type="match status" value="1"/>
</dbReference>
<dbReference type="EMBL" id="JAIWYP010000002">
    <property type="protein sequence ID" value="KAH3860395.1"/>
    <property type="molecule type" value="Genomic_DNA"/>
</dbReference>
<dbReference type="InterPro" id="IPR001012">
    <property type="entry name" value="UBX_dom"/>
</dbReference>
<accession>A0A9D4LLV0</accession>
<dbReference type="AlphaFoldDB" id="A0A9D4LLV0"/>
<dbReference type="PANTHER" id="PTHR23322:SF6">
    <property type="entry name" value="UBX DOMAIN-CONTAINING PROTEIN 7"/>
    <property type="match status" value="1"/>
</dbReference>
<dbReference type="GO" id="GO:0043130">
    <property type="term" value="F:ubiquitin binding"/>
    <property type="evidence" value="ECO:0007669"/>
    <property type="project" value="TreeGrafter"/>
</dbReference>
<feature type="region of interest" description="Disordered" evidence="2">
    <location>
        <begin position="1"/>
        <end position="24"/>
    </location>
</feature>
<dbReference type="PROSITE" id="PS50330">
    <property type="entry name" value="UIM"/>
    <property type="match status" value="1"/>
</dbReference>
<evidence type="ECO:0000313" key="4">
    <source>
        <dbReference type="EMBL" id="KAH3860395.1"/>
    </source>
</evidence>
<dbReference type="GO" id="GO:0043161">
    <property type="term" value="P:proteasome-mediated ubiquitin-dependent protein catabolic process"/>
    <property type="evidence" value="ECO:0007669"/>
    <property type="project" value="TreeGrafter"/>
</dbReference>
<feature type="region of interest" description="Disordered" evidence="2">
    <location>
        <begin position="249"/>
        <end position="456"/>
    </location>
</feature>
<dbReference type="SMART" id="SM00594">
    <property type="entry name" value="UAS"/>
    <property type="match status" value="1"/>
</dbReference>
<dbReference type="CDD" id="cd02958">
    <property type="entry name" value="UAS"/>
    <property type="match status" value="1"/>
</dbReference>
<dbReference type="InterPro" id="IPR050730">
    <property type="entry name" value="UBX_domain-protein"/>
</dbReference>
<dbReference type="GO" id="GO:0005634">
    <property type="term" value="C:nucleus"/>
    <property type="evidence" value="ECO:0007669"/>
    <property type="project" value="TreeGrafter"/>
</dbReference>
<dbReference type="Pfam" id="PF13899">
    <property type="entry name" value="Thioredoxin_7"/>
    <property type="match status" value="1"/>
</dbReference>
<reference evidence="4" key="2">
    <citation type="submission" date="2020-11" db="EMBL/GenBank/DDBJ databases">
        <authorList>
            <person name="McCartney M.A."/>
            <person name="Auch B."/>
            <person name="Kono T."/>
            <person name="Mallez S."/>
            <person name="Becker A."/>
            <person name="Gohl D.M."/>
            <person name="Silverstein K.A.T."/>
            <person name="Koren S."/>
            <person name="Bechman K.B."/>
            <person name="Herman A."/>
            <person name="Abrahante J.E."/>
            <person name="Garbe J."/>
        </authorList>
    </citation>
    <scope>NUCLEOTIDE SEQUENCE</scope>
    <source>
        <strain evidence="4">Duluth1</strain>
        <tissue evidence="4">Whole animal</tissue>
    </source>
</reference>
<organism evidence="4 5">
    <name type="scientific">Dreissena polymorpha</name>
    <name type="common">Zebra mussel</name>
    <name type="synonym">Mytilus polymorpha</name>
    <dbReference type="NCBI Taxonomy" id="45954"/>
    <lineage>
        <taxon>Eukaryota</taxon>
        <taxon>Metazoa</taxon>
        <taxon>Spiralia</taxon>
        <taxon>Lophotrochozoa</taxon>
        <taxon>Mollusca</taxon>
        <taxon>Bivalvia</taxon>
        <taxon>Autobranchia</taxon>
        <taxon>Heteroconchia</taxon>
        <taxon>Euheterodonta</taxon>
        <taxon>Imparidentia</taxon>
        <taxon>Neoheterodontei</taxon>
        <taxon>Myida</taxon>
        <taxon>Dreissenoidea</taxon>
        <taxon>Dreissenidae</taxon>
        <taxon>Dreissena</taxon>
    </lineage>
</organism>
<keyword evidence="1" id="KW-0597">Phosphoprotein</keyword>
<dbReference type="Proteomes" id="UP000828390">
    <property type="component" value="Unassembled WGS sequence"/>
</dbReference>
<evidence type="ECO:0000313" key="5">
    <source>
        <dbReference type="Proteomes" id="UP000828390"/>
    </source>
</evidence>
<feature type="domain" description="UBX" evidence="3">
    <location>
        <begin position="466"/>
        <end position="543"/>
    </location>
</feature>
<dbReference type="SUPFAM" id="SSF52833">
    <property type="entry name" value="Thioredoxin-like"/>
    <property type="match status" value="1"/>
</dbReference>
<dbReference type="InterPro" id="IPR006577">
    <property type="entry name" value="UAS"/>
</dbReference>
<name>A0A9D4LLV0_DREPO</name>
<feature type="compositionally biased region" description="Acidic residues" evidence="2">
    <location>
        <begin position="266"/>
        <end position="279"/>
    </location>
</feature>
<feature type="compositionally biased region" description="Low complexity" evidence="2">
    <location>
        <begin position="299"/>
        <end position="308"/>
    </location>
</feature>
<reference evidence="4" key="1">
    <citation type="journal article" date="2019" name="bioRxiv">
        <title>The Genome of the Zebra Mussel, Dreissena polymorpha: A Resource for Invasive Species Research.</title>
        <authorList>
            <person name="McCartney M.A."/>
            <person name="Auch B."/>
            <person name="Kono T."/>
            <person name="Mallez S."/>
            <person name="Zhang Y."/>
            <person name="Obille A."/>
            <person name="Becker A."/>
            <person name="Abrahante J.E."/>
            <person name="Garbe J."/>
            <person name="Badalamenti J.P."/>
            <person name="Herman A."/>
            <person name="Mangelson H."/>
            <person name="Liachko I."/>
            <person name="Sullivan S."/>
            <person name="Sone E.D."/>
            <person name="Koren S."/>
            <person name="Silverstein K.A.T."/>
            <person name="Beckman K.B."/>
            <person name="Gohl D.M."/>
        </authorList>
    </citation>
    <scope>NUCLEOTIDE SEQUENCE</scope>
    <source>
        <strain evidence="4">Duluth1</strain>
        <tissue evidence="4">Whole animal</tissue>
    </source>
</reference>
<dbReference type="InterPro" id="IPR036249">
    <property type="entry name" value="Thioredoxin-like_sf"/>
</dbReference>
<dbReference type="Pfam" id="PF00789">
    <property type="entry name" value="UBX"/>
    <property type="match status" value="1"/>
</dbReference>